<accession>A0A7Z8K3E9</accession>
<dbReference type="Pfam" id="PF05133">
    <property type="entry name" value="SPP1_portal"/>
    <property type="match status" value="1"/>
</dbReference>
<reference evidence="1 2" key="1">
    <citation type="submission" date="2019-05" db="EMBL/GenBank/DDBJ databases">
        <title>Genome sequence of Cellulomonas hominis strain CS1.</title>
        <authorList>
            <person name="Belmont J."/>
            <person name="Maclea K.S."/>
        </authorList>
    </citation>
    <scope>NUCLEOTIDE SEQUENCE [LARGE SCALE GENOMIC DNA]</scope>
    <source>
        <strain evidence="1 2">CS1</strain>
    </source>
</reference>
<dbReference type="OrthoDB" id="3268708at2"/>
<evidence type="ECO:0000313" key="2">
    <source>
        <dbReference type="Proteomes" id="UP000308121"/>
    </source>
</evidence>
<organism evidence="1 2">
    <name type="scientific">Cellulomonas hominis</name>
    <dbReference type="NCBI Taxonomy" id="156981"/>
    <lineage>
        <taxon>Bacteria</taxon>
        <taxon>Bacillati</taxon>
        <taxon>Actinomycetota</taxon>
        <taxon>Actinomycetes</taxon>
        <taxon>Micrococcales</taxon>
        <taxon>Cellulomonadaceae</taxon>
        <taxon>Cellulomonas</taxon>
    </lineage>
</organism>
<sequence>MPLPQPGTKWPPEPFDVAFDAMRAWDAWYVGDTAALARTYRGRPANRPSQLRGGVVGAAARFFWGRPVPDGEPRTRLHVPVPSDLATTSADLLFSEPPRIVMPGGRRKAGRTPRQERLEEIANSAETHTALLEAAELGTALGGTYLRIVWDATDDGPDLPLLTAVHADGAIPTWRWGQLDSVVFWTIVGKDGQTVFRHVEHHEHGRIQHALYQGTESSIGHVIPLAEHTKTQWLVPLVDADSAIETGSPGLTAGYVPNIRPSRRWRHEAELAPLGRSDFDGLEPLFDALDETYSSWMRDIRLAKARLLVDQGAMTSLGPGAGAAFDVDQEVFTQVPGIGSMKDGRVAQAEQFAIRHEEHKATADELLRAILRGAKYSPQTFGDDATAVSTTATEVKAREKLSERTRDKKARYWASELGRLSAVLLDVDAAVFRGPGSGGDLPEARFPPKVQEDTLELAQTAQALRTAEAASVETRVRLVHPDWDGDTVNTEVDKIMREYAIADPATLRPDVEE</sequence>
<dbReference type="AlphaFoldDB" id="A0A7Z8K3E9"/>
<protein>
    <submittedName>
        <fullName evidence="1">Phage portal protein</fullName>
    </submittedName>
</protein>
<name>A0A7Z8K3E9_9CELL</name>
<dbReference type="InterPro" id="IPR021145">
    <property type="entry name" value="Portal_protein_SPP1_Gp6-like"/>
</dbReference>
<evidence type="ECO:0000313" key="1">
    <source>
        <dbReference type="EMBL" id="TKR27143.1"/>
    </source>
</evidence>
<dbReference type="Proteomes" id="UP000308121">
    <property type="component" value="Unassembled WGS sequence"/>
</dbReference>
<gene>
    <name evidence="1" type="ORF">FA014_01950</name>
</gene>
<comment type="caution">
    <text evidence="1">The sequence shown here is derived from an EMBL/GenBank/DDBJ whole genome shotgun (WGS) entry which is preliminary data.</text>
</comment>
<proteinExistence type="predicted"/>
<dbReference type="RefSeq" id="WP_154728031.1">
    <property type="nucleotide sequence ID" value="NZ_SZYE01000006.1"/>
</dbReference>
<dbReference type="EMBL" id="SZYE01000006">
    <property type="protein sequence ID" value="TKR27143.1"/>
    <property type="molecule type" value="Genomic_DNA"/>
</dbReference>